<dbReference type="InterPro" id="IPR008922">
    <property type="entry name" value="Di-copper_centre_dom_sf"/>
</dbReference>
<dbReference type="InterPro" id="IPR050316">
    <property type="entry name" value="Tyrosinase/Hemocyanin"/>
</dbReference>
<dbReference type="InterPro" id="IPR002227">
    <property type="entry name" value="Tyrosinase_Cu-bd"/>
</dbReference>
<sequence>MLTRRALLQITAAASVAGVLPFRPARAQASLPQRRSLHEMDLDDPVLVALRDFVTRMKDPARNGQPLSWIGFANIHGTPAGFNLCPHGNWYFLPWHRGYVHMYEQAVRALTGSADFAMPYWDWTAHPDFPAAFGDQQFDGRPNPLFVPGRLMTTGDAIDLSVSGPAVLDGIMNQLNFEEFGSSRPAGQNSSDATWIRRPGVQGPLEANPHNNIHCDIRGPFMCAGTSPQDPIFQMHHCNIDRIWDAWIRSGRSDAASTLWRNTVFQDNYIDPTGASYSWSVSDLLAPEPLGYTYLAPEPEPEPEIAYSDPGRDLYLQYLVGAELGGDALRLPGTAQAGQIAAAPDAPASVRLDTSGLNLRAAGNSDLARSMQEAGLARPRAKLFLRIVQPDLPDGTRLRVFVNSPDATAETATDGNPNYVTSIGFFGVGPGGGMMMQGMDHGGTEGHQPVEGPSFAVDLPAAAIDETAGEITVQLVPIPQAESDKAGPVVVKSVELAVL</sequence>
<dbReference type="PROSITE" id="PS00497">
    <property type="entry name" value="TYROSINASE_1"/>
    <property type="match status" value="1"/>
</dbReference>
<protein>
    <submittedName>
        <fullName evidence="5">Tyrosinase family protein</fullName>
    </submittedName>
</protein>
<comment type="caution">
    <text evidence="5">The sequence shown here is derived from an EMBL/GenBank/DDBJ whole genome shotgun (WGS) entry which is preliminary data.</text>
</comment>
<reference evidence="5 6" key="1">
    <citation type="submission" date="2023-08" db="EMBL/GenBank/DDBJ databases">
        <authorList>
            <person name="Park J.-S."/>
        </authorList>
    </citation>
    <scope>NUCLEOTIDE SEQUENCE [LARGE SCALE GENOMIC DNA]</scope>
    <source>
        <strain evidence="5 6">2205BS29-5</strain>
    </source>
</reference>
<dbReference type="PANTHER" id="PTHR11474">
    <property type="entry name" value="TYROSINASE FAMILY MEMBER"/>
    <property type="match status" value="1"/>
</dbReference>
<dbReference type="EMBL" id="JAVAMQ010000024">
    <property type="protein sequence ID" value="MDP5308849.1"/>
    <property type="molecule type" value="Genomic_DNA"/>
</dbReference>
<dbReference type="Gene3D" id="1.10.1280.10">
    <property type="entry name" value="Di-copper center containing domain from catechol oxidase"/>
    <property type="match status" value="1"/>
</dbReference>
<dbReference type="PROSITE" id="PS51318">
    <property type="entry name" value="TAT"/>
    <property type="match status" value="1"/>
</dbReference>
<gene>
    <name evidence="5" type="ORF">Q5Y72_17340</name>
</gene>
<keyword evidence="3" id="KW-0186">Copper</keyword>
<feature type="domain" description="Tyrosinase copper-binding" evidence="4">
    <location>
        <begin position="87"/>
        <end position="104"/>
    </location>
</feature>
<dbReference type="PANTHER" id="PTHR11474:SF126">
    <property type="entry name" value="TYROSINASE-LIKE PROTEIN TYR-1-RELATED"/>
    <property type="match status" value="1"/>
</dbReference>
<dbReference type="Proteomes" id="UP001224997">
    <property type="component" value="Unassembled WGS sequence"/>
</dbReference>
<name>A0ABT9JGD5_9RHOB</name>
<evidence type="ECO:0000256" key="1">
    <source>
        <dbReference type="ARBA" id="ARBA00009928"/>
    </source>
</evidence>
<keyword evidence="6" id="KW-1185">Reference proteome</keyword>
<organism evidence="5 6">
    <name type="scientific">Paracoccus spongiarum</name>
    <dbReference type="NCBI Taxonomy" id="3064387"/>
    <lineage>
        <taxon>Bacteria</taxon>
        <taxon>Pseudomonadati</taxon>
        <taxon>Pseudomonadota</taxon>
        <taxon>Alphaproteobacteria</taxon>
        <taxon>Rhodobacterales</taxon>
        <taxon>Paracoccaceae</taxon>
        <taxon>Paracoccus</taxon>
    </lineage>
</organism>
<keyword evidence="2" id="KW-0479">Metal-binding</keyword>
<evidence type="ECO:0000259" key="4">
    <source>
        <dbReference type="PROSITE" id="PS00497"/>
    </source>
</evidence>
<evidence type="ECO:0000313" key="6">
    <source>
        <dbReference type="Proteomes" id="UP001224997"/>
    </source>
</evidence>
<proteinExistence type="inferred from homology"/>
<comment type="similarity">
    <text evidence="1">Belongs to the tyrosinase family.</text>
</comment>
<dbReference type="InterPro" id="IPR006311">
    <property type="entry name" value="TAT_signal"/>
</dbReference>
<evidence type="ECO:0000313" key="5">
    <source>
        <dbReference type="EMBL" id="MDP5308849.1"/>
    </source>
</evidence>
<evidence type="ECO:0000256" key="3">
    <source>
        <dbReference type="ARBA" id="ARBA00023008"/>
    </source>
</evidence>
<evidence type="ECO:0000256" key="2">
    <source>
        <dbReference type="ARBA" id="ARBA00022723"/>
    </source>
</evidence>
<dbReference type="PRINTS" id="PR00092">
    <property type="entry name" value="TYROSINASE"/>
</dbReference>
<dbReference type="SUPFAM" id="SSF48056">
    <property type="entry name" value="Di-copper centre-containing domain"/>
    <property type="match status" value="1"/>
</dbReference>
<accession>A0ABT9JGD5</accession>
<dbReference type="RefSeq" id="WP_305964683.1">
    <property type="nucleotide sequence ID" value="NZ_JAVAMQ010000024.1"/>
</dbReference>
<dbReference type="Pfam" id="PF00264">
    <property type="entry name" value="Tyrosinase"/>
    <property type="match status" value="2"/>
</dbReference>